<protein>
    <submittedName>
        <fullName evidence="1">Uncharacterized protein</fullName>
    </submittedName>
</protein>
<organism evidence="1 2">
    <name type="scientific">Callosobruchus maculatus</name>
    <name type="common">Southern cowpea weevil</name>
    <name type="synonym">Pulse bruchid</name>
    <dbReference type="NCBI Taxonomy" id="64391"/>
    <lineage>
        <taxon>Eukaryota</taxon>
        <taxon>Metazoa</taxon>
        <taxon>Ecdysozoa</taxon>
        <taxon>Arthropoda</taxon>
        <taxon>Hexapoda</taxon>
        <taxon>Insecta</taxon>
        <taxon>Pterygota</taxon>
        <taxon>Neoptera</taxon>
        <taxon>Endopterygota</taxon>
        <taxon>Coleoptera</taxon>
        <taxon>Polyphaga</taxon>
        <taxon>Cucujiformia</taxon>
        <taxon>Chrysomeloidea</taxon>
        <taxon>Chrysomelidae</taxon>
        <taxon>Bruchinae</taxon>
        <taxon>Bruchini</taxon>
        <taxon>Callosobruchus</taxon>
    </lineage>
</organism>
<accession>A0A653DV91</accession>
<proteinExistence type="predicted"/>
<evidence type="ECO:0000313" key="2">
    <source>
        <dbReference type="Proteomes" id="UP000410492"/>
    </source>
</evidence>
<dbReference type="EMBL" id="CAACVG010015144">
    <property type="protein sequence ID" value="VEN64133.1"/>
    <property type="molecule type" value="Genomic_DNA"/>
</dbReference>
<sequence length="82" mass="9850">MRCLYQPMKCLILQLAQAQVPQRVPLHKNRNITSLTKHLIIRDNGDTIFQLFYYHTKMIVKDHLLKRKKPNIWKTKVLLYSC</sequence>
<name>A0A653DV91_CALMS</name>
<keyword evidence="2" id="KW-1185">Reference proteome</keyword>
<dbReference type="Proteomes" id="UP000410492">
    <property type="component" value="Unassembled WGS sequence"/>
</dbReference>
<gene>
    <name evidence="1" type="ORF">CALMAC_LOCUS20763</name>
</gene>
<reference evidence="1 2" key="1">
    <citation type="submission" date="2019-01" db="EMBL/GenBank/DDBJ databases">
        <authorList>
            <person name="Sayadi A."/>
        </authorList>
    </citation>
    <scope>NUCLEOTIDE SEQUENCE [LARGE SCALE GENOMIC DNA]</scope>
</reference>
<dbReference type="AlphaFoldDB" id="A0A653DV91"/>
<evidence type="ECO:0000313" key="1">
    <source>
        <dbReference type="EMBL" id="VEN64133.1"/>
    </source>
</evidence>